<dbReference type="Proteomes" id="UP000190868">
    <property type="component" value="Chromosome"/>
</dbReference>
<dbReference type="SMART" id="SM00874">
    <property type="entry name" value="B5"/>
    <property type="match status" value="1"/>
</dbReference>
<dbReference type="CDD" id="cd02796">
    <property type="entry name" value="tRNA_bind_bactPheRS"/>
    <property type="match status" value="1"/>
</dbReference>
<dbReference type="PROSITE" id="PS50886">
    <property type="entry name" value="TRBD"/>
    <property type="match status" value="1"/>
</dbReference>
<keyword evidence="7 15" id="KW-0479">Metal-binding</keyword>
<feature type="binding site" evidence="15">
    <location>
        <position position="446"/>
    </location>
    <ligand>
        <name>Mg(2+)</name>
        <dbReference type="ChEBI" id="CHEBI:18420"/>
        <note>shared with alpha subunit</note>
    </ligand>
</feature>
<keyword evidence="10 15" id="KW-0460">Magnesium</keyword>
<dbReference type="PROSITE" id="PS51483">
    <property type="entry name" value="B5"/>
    <property type="match status" value="1"/>
</dbReference>
<evidence type="ECO:0000256" key="8">
    <source>
        <dbReference type="ARBA" id="ARBA00022741"/>
    </source>
</evidence>
<dbReference type="Gene3D" id="3.30.70.380">
    <property type="entry name" value="Ferrodoxin-fold anticodon-binding domain"/>
    <property type="match status" value="1"/>
</dbReference>
<evidence type="ECO:0000256" key="12">
    <source>
        <dbReference type="ARBA" id="ARBA00022917"/>
    </source>
</evidence>
<organism evidence="16 17">
    <name type="scientific">Campylobacter pinnipediorum subsp. caledonicus</name>
    <dbReference type="NCBI Taxonomy" id="1874362"/>
    <lineage>
        <taxon>Bacteria</taxon>
        <taxon>Pseudomonadati</taxon>
        <taxon>Campylobacterota</taxon>
        <taxon>Epsilonproteobacteria</taxon>
        <taxon>Campylobacterales</taxon>
        <taxon>Campylobacteraceae</taxon>
        <taxon>Campylobacter</taxon>
    </lineage>
</organism>
<feature type="binding site" evidence="15">
    <location>
        <position position="456"/>
    </location>
    <ligand>
        <name>Mg(2+)</name>
        <dbReference type="ChEBI" id="CHEBI:18420"/>
        <note>shared with alpha subunit</note>
    </ligand>
</feature>
<dbReference type="HAMAP" id="MF_00283">
    <property type="entry name" value="Phe_tRNA_synth_beta1"/>
    <property type="match status" value="1"/>
</dbReference>
<keyword evidence="11" id="KW-0694">RNA-binding</keyword>
<dbReference type="SUPFAM" id="SSF50249">
    <property type="entry name" value="Nucleic acid-binding proteins"/>
    <property type="match status" value="1"/>
</dbReference>
<evidence type="ECO:0000256" key="15">
    <source>
        <dbReference type="HAMAP-Rule" id="MF_00283"/>
    </source>
</evidence>
<keyword evidence="4 15" id="KW-0963">Cytoplasm</keyword>
<sequence>MIISKNWLNEWVDLGSISADEILKTLNSIGLEVDGSHEIKIPENIVVGYVKSKEKHPDADKLNVCQVDVGNENLQIVCGAKNVEVGQFVPVALVGATMPNGMKIKKAKLRGIESSGMICSSTELGLAKTNDGIMVLDESIGRLELGKQIADFPIFSDVVIDVDITANRGDCQSINGIARELCVALDLCCKENKSYEDPENLPGIGRIFSIHSDENLSSSFLFKAIEINDNINESLITRLRLGLIGSTKTNPIERLLEYATYSTGVLFRAYDYSKLSLNNKVTFDLKNGNFKESIISCNGSNIGVAGVFQDKNYKIDESTKIAIIQASYSTPSVISEFNGENKDTQKDDEVYRSSRGSEPNLNFGIDFLFKMFLNLKSIGLYAGTQQFFIRKEATLINIAISDINKMIGREIQKNDIVRILKKLGFEVVLNQELETINVKVPLFRHDIVNIHDVCEEIVRIIGIDNINSKPLIFSEENRLNDTYKRYKFALQLRKRAASVGFFESVHYVFDNSESLDKLGFKPCKIGISNPINNELNTLRPTLVNHLLSSCEKNIKNSKKSIKLFEYGVVFDENANQSSNFGFLASGLSKDPSLKNGAKVSEIDFFEFSSLVSSVIGKIQLVASTDKIYLSPYEQAKIYKNGIEVGYIGRVHLKIADDMDLPKTYVAEIYFDKMNNESIKAESYSKFPNVSRDLSLIVPDGMKFSEIKDCVNSLSLKNLKDFLPVDIYKSDELKGSSSITIKFTFQDNEKTLEDEEINTIIDNILQALKDKLNIGIR</sequence>
<dbReference type="GO" id="GO:0000287">
    <property type="term" value="F:magnesium ion binding"/>
    <property type="evidence" value="ECO:0007669"/>
    <property type="project" value="UniProtKB-UniRule"/>
</dbReference>
<dbReference type="SUPFAM" id="SSF54991">
    <property type="entry name" value="Anticodon-binding domain of PheRS"/>
    <property type="match status" value="1"/>
</dbReference>
<dbReference type="InterPro" id="IPR004532">
    <property type="entry name" value="Phe-tRNA-ligase_IIc_bsu_bact"/>
</dbReference>
<dbReference type="EC" id="6.1.1.20" evidence="15"/>
<dbReference type="SUPFAM" id="SSF56037">
    <property type="entry name" value="PheT/TilS domain"/>
    <property type="match status" value="1"/>
</dbReference>
<evidence type="ECO:0000256" key="7">
    <source>
        <dbReference type="ARBA" id="ARBA00022723"/>
    </source>
</evidence>
<comment type="subcellular location">
    <subcellularLocation>
        <location evidence="1 15">Cytoplasm</location>
    </subcellularLocation>
</comment>
<evidence type="ECO:0000256" key="4">
    <source>
        <dbReference type="ARBA" id="ARBA00022490"/>
    </source>
</evidence>
<dbReference type="InterPro" id="IPR033714">
    <property type="entry name" value="tRNA_bind_bactPheRS"/>
</dbReference>
<feature type="binding site" evidence="15">
    <location>
        <position position="452"/>
    </location>
    <ligand>
        <name>Mg(2+)</name>
        <dbReference type="ChEBI" id="CHEBI:18420"/>
        <note>shared with alpha subunit</note>
    </ligand>
</feature>
<comment type="subunit">
    <text evidence="3 15">Tetramer of two alpha and two beta subunits.</text>
</comment>
<protein>
    <recommendedName>
        <fullName evidence="15">Phenylalanine--tRNA ligase beta subunit</fullName>
        <ecNumber evidence="15">6.1.1.20</ecNumber>
    </recommendedName>
    <alternativeName>
        <fullName evidence="15">Phenylalanyl-tRNA synthetase beta subunit</fullName>
        <shortName evidence="15">PheRS</shortName>
    </alternativeName>
</protein>
<dbReference type="SUPFAM" id="SSF46955">
    <property type="entry name" value="Putative DNA-binding domain"/>
    <property type="match status" value="1"/>
</dbReference>
<comment type="similarity">
    <text evidence="2 15">Belongs to the phenylalanyl-tRNA synthetase beta subunit family. Type 1 subfamily.</text>
</comment>
<dbReference type="InterPro" id="IPR005146">
    <property type="entry name" value="B3/B4_tRNA-bd"/>
</dbReference>
<dbReference type="InterPro" id="IPR002547">
    <property type="entry name" value="tRNA-bd_dom"/>
</dbReference>
<keyword evidence="17" id="KW-1185">Reference proteome</keyword>
<dbReference type="FunFam" id="2.40.50.140:FF:000045">
    <property type="entry name" value="Phenylalanine--tRNA ligase beta subunit"/>
    <property type="match status" value="1"/>
</dbReference>
<evidence type="ECO:0000256" key="3">
    <source>
        <dbReference type="ARBA" id="ARBA00011209"/>
    </source>
</evidence>
<dbReference type="InterPro" id="IPR045060">
    <property type="entry name" value="Phe-tRNA-ligase_IIc_bsu"/>
</dbReference>
<keyword evidence="6 15" id="KW-0436">Ligase</keyword>
<dbReference type="SMART" id="SM00896">
    <property type="entry name" value="FDX-ACB"/>
    <property type="match status" value="1"/>
</dbReference>
<dbReference type="Pfam" id="PF01588">
    <property type="entry name" value="tRNA_bind"/>
    <property type="match status" value="1"/>
</dbReference>
<comment type="cofactor">
    <cofactor evidence="15">
        <name>Mg(2+)</name>
        <dbReference type="ChEBI" id="CHEBI:18420"/>
    </cofactor>
    <text evidence="15">Binds 2 magnesium ions per tetramer.</text>
</comment>
<dbReference type="NCBIfam" id="TIGR00472">
    <property type="entry name" value="pheT_bact"/>
    <property type="match status" value="1"/>
</dbReference>
<dbReference type="InterPro" id="IPR045864">
    <property type="entry name" value="aa-tRNA-synth_II/BPL/LPL"/>
</dbReference>
<dbReference type="InterPro" id="IPR005147">
    <property type="entry name" value="tRNA_synthase_B5-dom"/>
</dbReference>
<comment type="catalytic activity">
    <reaction evidence="14 15">
        <text>tRNA(Phe) + L-phenylalanine + ATP = L-phenylalanyl-tRNA(Phe) + AMP + diphosphate + H(+)</text>
        <dbReference type="Rhea" id="RHEA:19413"/>
        <dbReference type="Rhea" id="RHEA-COMP:9668"/>
        <dbReference type="Rhea" id="RHEA-COMP:9699"/>
        <dbReference type="ChEBI" id="CHEBI:15378"/>
        <dbReference type="ChEBI" id="CHEBI:30616"/>
        <dbReference type="ChEBI" id="CHEBI:33019"/>
        <dbReference type="ChEBI" id="CHEBI:58095"/>
        <dbReference type="ChEBI" id="CHEBI:78442"/>
        <dbReference type="ChEBI" id="CHEBI:78531"/>
        <dbReference type="ChEBI" id="CHEBI:456215"/>
        <dbReference type="EC" id="6.1.1.20"/>
    </reaction>
</comment>
<dbReference type="NCBIfam" id="NF045760">
    <property type="entry name" value="YtpR"/>
    <property type="match status" value="1"/>
</dbReference>
<dbReference type="PANTHER" id="PTHR10947:SF0">
    <property type="entry name" value="PHENYLALANINE--TRNA LIGASE BETA SUBUNIT"/>
    <property type="match status" value="1"/>
</dbReference>
<dbReference type="Gene3D" id="2.40.50.140">
    <property type="entry name" value="Nucleic acid-binding proteins"/>
    <property type="match status" value="1"/>
</dbReference>
<dbReference type="SUPFAM" id="SSF55681">
    <property type="entry name" value="Class II aaRS and biotin synthetases"/>
    <property type="match status" value="1"/>
</dbReference>
<feature type="binding site" evidence="15">
    <location>
        <position position="455"/>
    </location>
    <ligand>
        <name>Mg(2+)</name>
        <dbReference type="ChEBI" id="CHEBI:18420"/>
        <note>shared with alpha subunit</note>
    </ligand>
</feature>
<dbReference type="Gene3D" id="3.30.930.10">
    <property type="entry name" value="Bira Bifunctional Protein, Domain 2"/>
    <property type="match status" value="1"/>
</dbReference>
<dbReference type="Gene3D" id="3.30.56.10">
    <property type="match status" value="2"/>
</dbReference>
<dbReference type="Pfam" id="PF03147">
    <property type="entry name" value="FDX-ACB"/>
    <property type="match status" value="1"/>
</dbReference>
<dbReference type="Pfam" id="PF17759">
    <property type="entry name" value="tRNA_synthFbeta"/>
    <property type="match status" value="1"/>
</dbReference>
<keyword evidence="5" id="KW-0820">tRNA-binding</keyword>
<gene>
    <name evidence="15 16" type="primary">pheT</name>
    <name evidence="16" type="ORF">CPIN18021_0786</name>
</gene>
<dbReference type="RefSeq" id="WP_078424450.1">
    <property type="nucleotide sequence ID" value="NZ_CP017258.1"/>
</dbReference>
<dbReference type="GO" id="GO:0009328">
    <property type="term" value="C:phenylalanine-tRNA ligase complex"/>
    <property type="evidence" value="ECO:0007669"/>
    <property type="project" value="TreeGrafter"/>
</dbReference>
<evidence type="ECO:0000256" key="6">
    <source>
        <dbReference type="ARBA" id="ARBA00022598"/>
    </source>
</evidence>
<keyword evidence="8 15" id="KW-0547">Nucleotide-binding</keyword>
<evidence type="ECO:0000256" key="10">
    <source>
        <dbReference type="ARBA" id="ARBA00022842"/>
    </source>
</evidence>
<evidence type="ECO:0000256" key="2">
    <source>
        <dbReference type="ARBA" id="ARBA00008653"/>
    </source>
</evidence>
<dbReference type="GO" id="GO:0006432">
    <property type="term" value="P:phenylalanyl-tRNA aminoacylation"/>
    <property type="evidence" value="ECO:0007669"/>
    <property type="project" value="UniProtKB-UniRule"/>
</dbReference>
<evidence type="ECO:0000256" key="5">
    <source>
        <dbReference type="ARBA" id="ARBA00022555"/>
    </source>
</evidence>
<dbReference type="GO" id="GO:0000049">
    <property type="term" value="F:tRNA binding"/>
    <property type="evidence" value="ECO:0007669"/>
    <property type="project" value="UniProtKB-UniRule"/>
</dbReference>
<dbReference type="InterPro" id="IPR012340">
    <property type="entry name" value="NA-bd_OB-fold"/>
</dbReference>
<evidence type="ECO:0000313" key="16">
    <source>
        <dbReference type="EMBL" id="AQW87598.1"/>
    </source>
</evidence>
<reference evidence="17" key="1">
    <citation type="submission" date="2016-09" db="EMBL/GenBank/DDBJ databases">
        <title>Comparative genomics of the Campylobacter concisus group.</title>
        <authorList>
            <person name="Miller W.G."/>
            <person name="Yee E."/>
            <person name="Chapman M.H."/>
            <person name="Huynh S."/>
            <person name="Bono J.L."/>
            <person name="On S.L.W."/>
            <person name="StLeger J."/>
            <person name="Foster G."/>
            <person name="Parker C.T."/>
        </authorList>
    </citation>
    <scope>NUCLEOTIDE SEQUENCE [LARGE SCALE GENOMIC DNA]</scope>
    <source>
        <strain evidence="17">RM18021</strain>
    </source>
</reference>
<evidence type="ECO:0000313" key="17">
    <source>
        <dbReference type="Proteomes" id="UP000190868"/>
    </source>
</evidence>
<dbReference type="InterPro" id="IPR005121">
    <property type="entry name" value="Fdx_antiC-bd"/>
</dbReference>
<dbReference type="EMBL" id="CP017258">
    <property type="protein sequence ID" value="AQW87598.1"/>
    <property type="molecule type" value="Genomic_DNA"/>
</dbReference>
<keyword evidence="9 15" id="KW-0067">ATP-binding</keyword>
<name>A0A1S6U772_9BACT</name>
<dbReference type="SMART" id="SM00873">
    <property type="entry name" value="B3_4"/>
    <property type="match status" value="1"/>
</dbReference>
<keyword evidence="13 15" id="KW-0030">Aminoacyl-tRNA synthetase</keyword>
<evidence type="ECO:0000256" key="9">
    <source>
        <dbReference type="ARBA" id="ARBA00022840"/>
    </source>
</evidence>
<dbReference type="CDD" id="cd00769">
    <property type="entry name" value="PheRS_beta_core"/>
    <property type="match status" value="1"/>
</dbReference>
<proteinExistence type="inferred from homology"/>
<evidence type="ECO:0000256" key="1">
    <source>
        <dbReference type="ARBA" id="ARBA00004496"/>
    </source>
</evidence>
<dbReference type="Pfam" id="PF03484">
    <property type="entry name" value="B5"/>
    <property type="match status" value="1"/>
</dbReference>
<dbReference type="InterPro" id="IPR041616">
    <property type="entry name" value="PheRS_beta_core"/>
</dbReference>
<dbReference type="PROSITE" id="PS51447">
    <property type="entry name" value="FDX_ACB"/>
    <property type="match status" value="1"/>
</dbReference>
<accession>A0A1S6U772</accession>
<dbReference type="AlphaFoldDB" id="A0A1S6U772"/>
<dbReference type="InterPro" id="IPR036690">
    <property type="entry name" value="Fdx_antiC-bd_sf"/>
</dbReference>
<dbReference type="GO" id="GO:0004826">
    <property type="term" value="F:phenylalanine-tRNA ligase activity"/>
    <property type="evidence" value="ECO:0007669"/>
    <property type="project" value="UniProtKB-UniRule"/>
</dbReference>
<evidence type="ECO:0000256" key="14">
    <source>
        <dbReference type="ARBA" id="ARBA00049255"/>
    </source>
</evidence>
<keyword evidence="12 15" id="KW-0648">Protein biosynthesis</keyword>
<dbReference type="GO" id="GO:0005524">
    <property type="term" value="F:ATP binding"/>
    <property type="evidence" value="ECO:0007669"/>
    <property type="project" value="UniProtKB-UniRule"/>
</dbReference>
<dbReference type="InterPro" id="IPR009061">
    <property type="entry name" value="DNA-bd_dom_put_sf"/>
</dbReference>
<evidence type="ECO:0000256" key="11">
    <source>
        <dbReference type="ARBA" id="ARBA00022884"/>
    </source>
</evidence>
<dbReference type="PANTHER" id="PTHR10947">
    <property type="entry name" value="PHENYLALANYL-TRNA SYNTHETASE BETA CHAIN AND LEUCINE-RICH REPEAT-CONTAINING PROTEIN 47"/>
    <property type="match status" value="1"/>
</dbReference>
<evidence type="ECO:0000256" key="13">
    <source>
        <dbReference type="ARBA" id="ARBA00023146"/>
    </source>
</evidence>